<keyword evidence="1" id="KW-0472">Membrane</keyword>
<keyword evidence="1" id="KW-1133">Transmembrane helix</keyword>
<name>A0A191YXF5_9PSED</name>
<dbReference type="EMBL" id="CP014870">
    <property type="protein sequence ID" value="ANJ57434.1"/>
    <property type="molecule type" value="Genomic_DNA"/>
</dbReference>
<organism evidence="2 3">
    <name type="scientific">Pseudomonas silesiensis</name>
    <dbReference type="NCBI Taxonomy" id="1853130"/>
    <lineage>
        <taxon>Bacteria</taxon>
        <taxon>Pseudomonadati</taxon>
        <taxon>Pseudomonadota</taxon>
        <taxon>Gammaproteobacteria</taxon>
        <taxon>Pseudomonadales</taxon>
        <taxon>Pseudomonadaceae</taxon>
        <taxon>Pseudomonas</taxon>
    </lineage>
</organism>
<gene>
    <name evidence="2" type="ORF">PMA3_20635</name>
</gene>
<feature type="transmembrane region" description="Helical" evidence="1">
    <location>
        <begin position="6"/>
        <end position="27"/>
    </location>
</feature>
<dbReference type="RefSeq" id="WP_064678925.1">
    <property type="nucleotide sequence ID" value="NZ_CP014870.1"/>
</dbReference>
<dbReference type="OrthoDB" id="9954609at2"/>
<dbReference type="KEGG" id="psil:PMA3_20635"/>
<keyword evidence="1" id="KW-0812">Transmembrane</keyword>
<keyword evidence="3" id="KW-1185">Reference proteome</keyword>
<evidence type="ECO:0000313" key="3">
    <source>
        <dbReference type="Proteomes" id="UP000078354"/>
    </source>
</evidence>
<reference evidence="2 3" key="1">
    <citation type="journal article" date="2018" name="Syst. Appl. Microbiol.">
        <title>Pseudomonas silesiensis sp. nov. strain A3T isolated from a biological pesticide sewage treatment plant and analysis of the complete genome sequence.</title>
        <authorList>
            <person name="Kaminski M.A."/>
            <person name="Furmanczyk E.M."/>
            <person name="Sobczak A."/>
            <person name="Dziembowski A."/>
            <person name="Lipinski L."/>
        </authorList>
    </citation>
    <scope>NUCLEOTIDE SEQUENCE [LARGE SCALE GENOMIC DNA]</scope>
    <source>
        <strain evidence="2 3">A3</strain>
    </source>
</reference>
<dbReference type="AlphaFoldDB" id="A0A191YXF5"/>
<evidence type="ECO:0000313" key="2">
    <source>
        <dbReference type="EMBL" id="ANJ57434.1"/>
    </source>
</evidence>
<evidence type="ECO:0000256" key="1">
    <source>
        <dbReference type="SAM" id="Phobius"/>
    </source>
</evidence>
<accession>A0A191YXF5</accession>
<dbReference type="STRING" id="1853130.PMA3_20635"/>
<sequence>MNSVIQAVVIACTLEILATVGLFAYIYERSNHEARFFAAVAESNARMAAAELVLHHRNEVQQQFADERESMKSYVDRTVERAVHKQTK</sequence>
<proteinExistence type="predicted"/>
<dbReference type="Proteomes" id="UP000078354">
    <property type="component" value="Chromosome"/>
</dbReference>
<protein>
    <submittedName>
        <fullName evidence="2">Uncharacterized protein</fullName>
    </submittedName>
</protein>